<dbReference type="RefSeq" id="WP_144327726.1">
    <property type="nucleotide sequence ID" value="NZ_VJON01000007.1"/>
</dbReference>
<name>A0A554XI64_9BURK</name>
<organism evidence="2 3">
    <name type="scientific">Tepidimonas charontis</name>
    <dbReference type="NCBI Taxonomy" id="2267262"/>
    <lineage>
        <taxon>Bacteria</taxon>
        <taxon>Pseudomonadati</taxon>
        <taxon>Pseudomonadota</taxon>
        <taxon>Betaproteobacteria</taxon>
        <taxon>Burkholderiales</taxon>
        <taxon>Tepidimonas</taxon>
    </lineage>
</organism>
<dbReference type="CDD" id="cd02969">
    <property type="entry name" value="PRX_like1"/>
    <property type="match status" value="1"/>
</dbReference>
<reference evidence="2 3" key="1">
    <citation type="submission" date="2019-07" db="EMBL/GenBank/DDBJ databases">
        <title>Tepidimonas charontis SPSP-6 draft genome.</title>
        <authorList>
            <person name="Da Costa M.S."/>
            <person name="Froufe H.J.C."/>
            <person name="Egas C."/>
            <person name="Albuquerque L."/>
        </authorList>
    </citation>
    <scope>NUCLEOTIDE SEQUENCE [LARGE SCALE GENOMIC DNA]</scope>
    <source>
        <strain evidence="2 3">SPSP-6</strain>
    </source>
</reference>
<evidence type="ECO:0000313" key="3">
    <source>
        <dbReference type="Proteomes" id="UP000318294"/>
    </source>
</evidence>
<gene>
    <name evidence="2" type="primary">resA_2</name>
    <name evidence="2" type="ORF">Tchar_00722</name>
</gene>
<dbReference type="Proteomes" id="UP000318294">
    <property type="component" value="Unassembled WGS sequence"/>
</dbReference>
<dbReference type="InterPro" id="IPR000866">
    <property type="entry name" value="AhpC/TSA"/>
</dbReference>
<dbReference type="InterPro" id="IPR036249">
    <property type="entry name" value="Thioredoxin-like_sf"/>
</dbReference>
<dbReference type="PROSITE" id="PS51352">
    <property type="entry name" value="THIOREDOXIN_2"/>
    <property type="match status" value="1"/>
</dbReference>
<dbReference type="AlphaFoldDB" id="A0A554XI64"/>
<dbReference type="OrthoDB" id="9809746at2"/>
<accession>A0A554XI64</accession>
<dbReference type="EMBL" id="VJON01000007">
    <property type="protein sequence ID" value="TSE35526.1"/>
    <property type="molecule type" value="Genomic_DNA"/>
</dbReference>
<sequence length="194" mass="21176">MARTASLMVELGQTAPAFALPDVVSGKVVSFDTFPDAKGYLVAFICNHCPFVQLIRHEFARLARRSMARGLAVIAINANDTDAYPEDGPDAMRDDARRFGYTFPYCLDVDQSVAKAFGAACTPDFFLYDAQRRLVYRGQFDSCRPGSDLPVTGEDLAAAIDAVLEGRPVPGEQKPSLGCNIKWKPGNEPPYFTG</sequence>
<dbReference type="PANTHER" id="PTHR43640:SF1">
    <property type="entry name" value="THIOREDOXIN-DEPENDENT PEROXIREDOXIN"/>
    <property type="match status" value="1"/>
</dbReference>
<dbReference type="GO" id="GO:0016491">
    <property type="term" value="F:oxidoreductase activity"/>
    <property type="evidence" value="ECO:0007669"/>
    <property type="project" value="InterPro"/>
</dbReference>
<dbReference type="InterPro" id="IPR013766">
    <property type="entry name" value="Thioredoxin_domain"/>
</dbReference>
<evidence type="ECO:0000313" key="2">
    <source>
        <dbReference type="EMBL" id="TSE35526.1"/>
    </source>
</evidence>
<dbReference type="Pfam" id="PF00578">
    <property type="entry name" value="AhpC-TSA"/>
    <property type="match status" value="1"/>
</dbReference>
<dbReference type="PANTHER" id="PTHR43640">
    <property type="entry name" value="OS07G0260300 PROTEIN"/>
    <property type="match status" value="1"/>
</dbReference>
<evidence type="ECO:0000259" key="1">
    <source>
        <dbReference type="PROSITE" id="PS51352"/>
    </source>
</evidence>
<feature type="domain" description="Thioredoxin" evidence="1">
    <location>
        <begin position="9"/>
        <end position="165"/>
    </location>
</feature>
<dbReference type="GO" id="GO:0016209">
    <property type="term" value="F:antioxidant activity"/>
    <property type="evidence" value="ECO:0007669"/>
    <property type="project" value="InterPro"/>
</dbReference>
<dbReference type="Gene3D" id="3.40.30.10">
    <property type="entry name" value="Glutaredoxin"/>
    <property type="match status" value="1"/>
</dbReference>
<dbReference type="InterPro" id="IPR047262">
    <property type="entry name" value="PRX-like1"/>
</dbReference>
<comment type="caution">
    <text evidence="2">The sequence shown here is derived from an EMBL/GenBank/DDBJ whole genome shotgun (WGS) entry which is preliminary data.</text>
</comment>
<protein>
    <submittedName>
        <fullName evidence="2">Thiol-disulfide oxidoreductase ResA</fullName>
    </submittedName>
</protein>
<keyword evidence="3" id="KW-1185">Reference proteome</keyword>
<dbReference type="SUPFAM" id="SSF52833">
    <property type="entry name" value="Thioredoxin-like"/>
    <property type="match status" value="1"/>
</dbReference>
<proteinExistence type="predicted"/>